<feature type="signal peptide" evidence="1">
    <location>
        <begin position="1"/>
        <end position="19"/>
    </location>
</feature>
<feature type="chain" id="PRO_5005328386" evidence="1">
    <location>
        <begin position="20"/>
        <end position="90"/>
    </location>
</feature>
<dbReference type="WBParaSite" id="SSTP_0001110700.1">
    <property type="protein sequence ID" value="SSTP_0001110700.1"/>
    <property type="gene ID" value="SSTP_0001110700"/>
</dbReference>
<keyword evidence="1" id="KW-0732">Signal</keyword>
<sequence length="90" mass="10659">MKKIFHIILFLNLLVYVNGNTFLMKQLGYPYKGENHYPYPSILSLPLEVKYPSSFSSMYYGLGSNIRQERLKKKYGHKQLNDIKMMYSLN</sequence>
<dbReference type="AlphaFoldDB" id="A0A0K0ENS0"/>
<name>A0A0K0ENS0_STRER</name>
<evidence type="ECO:0000313" key="2">
    <source>
        <dbReference type="WBParaSite" id="SSTP_0001110700.1"/>
    </source>
</evidence>
<reference evidence="2" key="1">
    <citation type="submission" date="2015-08" db="UniProtKB">
        <authorList>
            <consortium name="WormBaseParasite"/>
        </authorList>
    </citation>
    <scope>IDENTIFICATION</scope>
</reference>
<accession>A0A0K0ENS0</accession>
<organism evidence="2">
    <name type="scientific">Strongyloides stercoralis</name>
    <name type="common">Threadworm</name>
    <dbReference type="NCBI Taxonomy" id="6248"/>
    <lineage>
        <taxon>Eukaryota</taxon>
        <taxon>Metazoa</taxon>
        <taxon>Ecdysozoa</taxon>
        <taxon>Nematoda</taxon>
        <taxon>Chromadorea</taxon>
        <taxon>Rhabditida</taxon>
        <taxon>Tylenchina</taxon>
        <taxon>Panagrolaimomorpha</taxon>
        <taxon>Strongyloidoidea</taxon>
        <taxon>Strongyloididae</taxon>
        <taxon>Strongyloides</taxon>
    </lineage>
</organism>
<protein>
    <submittedName>
        <fullName evidence="2">Uncharacterized protein</fullName>
    </submittedName>
</protein>
<proteinExistence type="predicted"/>
<evidence type="ECO:0000256" key="1">
    <source>
        <dbReference type="SAM" id="SignalP"/>
    </source>
</evidence>